<sequence length="120" mass="12551">MDFTPLPVLPDLGLPQAFACDIAGVAYEFGLYANLTVPETDPAEKRYDLAAPDAPGFLVLRVVQQGAGVLLLRKLAPEPGLVHRAGALAVRLTAATVARGNLNGLGSFGSRITVEVAPWA</sequence>
<name>A0A927MRJ6_9ACTN</name>
<protein>
    <submittedName>
        <fullName evidence="1">Uncharacterized protein</fullName>
    </submittedName>
</protein>
<evidence type="ECO:0000313" key="2">
    <source>
        <dbReference type="Proteomes" id="UP000638648"/>
    </source>
</evidence>
<dbReference type="EMBL" id="JADBEM010000001">
    <property type="protein sequence ID" value="MBE1603583.1"/>
    <property type="molecule type" value="Genomic_DNA"/>
</dbReference>
<reference evidence="1" key="1">
    <citation type="submission" date="2020-10" db="EMBL/GenBank/DDBJ databases">
        <title>Sequencing the genomes of 1000 actinobacteria strains.</title>
        <authorList>
            <person name="Klenk H.-P."/>
        </authorList>
    </citation>
    <scope>NUCLEOTIDE SEQUENCE</scope>
    <source>
        <strain evidence="1">DSM 45354</strain>
    </source>
</reference>
<dbReference type="Proteomes" id="UP000638648">
    <property type="component" value="Unassembled WGS sequence"/>
</dbReference>
<accession>A0A927MRJ6</accession>
<evidence type="ECO:0000313" key="1">
    <source>
        <dbReference type="EMBL" id="MBE1603583.1"/>
    </source>
</evidence>
<comment type="caution">
    <text evidence="1">The sequence shown here is derived from an EMBL/GenBank/DDBJ whole genome shotgun (WGS) entry which is preliminary data.</text>
</comment>
<proteinExistence type="predicted"/>
<gene>
    <name evidence="1" type="ORF">HEB94_000431</name>
</gene>
<dbReference type="RefSeq" id="WP_192748360.1">
    <property type="nucleotide sequence ID" value="NZ_BAABJL010000219.1"/>
</dbReference>
<organism evidence="1 2">
    <name type="scientific">Actinopolymorpha pittospori</name>
    <dbReference type="NCBI Taxonomy" id="648752"/>
    <lineage>
        <taxon>Bacteria</taxon>
        <taxon>Bacillati</taxon>
        <taxon>Actinomycetota</taxon>
        <taxon>Actinomycetes</taxon>
        <taxon>Propionibacteriales</taxon>
        <taxon>Actinopolymorphaceae</taxon>
        <taxon>Actinopolymorpha</taxon>
    </lineage>
</organism>
<dbReference type="AlphaFoldDB" id="A0A927MRJ6"/>
<keyword evidence="2" id="KW-1185">Reference proteome</keyword>